<name>A0AAD9DCR7_9STRA</name>
<comment type="caution">
    <text evidence="1">The sequence shown here is derived from an EMBL/GenBank/DDBJ whole genome shotgun (WGS) entry which is preliminary data.</text>
</comment>
<sequence>MMAEDRGGDEIFVYTGGDQVVPRNVRRVRIDKSVKIIPREAFFHRQHLIYVEFHDGIERIKKRAFEGCELLRSVKLLGVKVVEEGAFAYCRGLIDVVFGVELETLGTSALLNCTSLRNITMPSVTIIGIGYGAFSNCRQLTDLDLPEGLETIEEYAFNNCHRLRRIALPPKDDMIEGNVFYFCPQLTTVDLVGGIHKTAASLHLESWRSEMKDEINRINQVLPNTTSSQKTAEIRQWMESVTYRMSHYKGEHIRLLKEATTLLELALWKAKIDEKEDHREATAKRVKIDVQSKRNERRITSGANIVIKNVLPFLELK</sequence>
<accession>A0AAD9DCR7</accession>
<dbReference type="InterPro" id="IPR032675">
    <property type="entry name" value="LRR_dom_sf"/>
</dbReference>
<proteinExistence type="predicted"/>
<dbReference type="PANTHER" id="PTHR45661:SF3">
    <property type="entry name" value="IG-LIKE DOMAIN-CONTAINING PROTEIN"/>
    <property type="match status" value="1"/>
</dbReference>
<dbReference type="Gene3D" id="3.80.10.10">
    <property type="entry name" value="Ribonuclease Inhibitor"/>
    <property type="match status" value="1"/>
</dbReference>
<organism evidence="1 2">
    <name type="scientific">Skeletonema marinoi</name>
    <dbReference type="NCBI Taxonomy" id="267567"/>
    <lineage>
        <taxon>Eukaryota</taxon>
        <taxon>Sar</taxon>
        <taxon>Stramenopiles</taxon>
        <taxon>Ochrophyta</taxon>
        <taxon>Bacillariophyta</taxon>
        <taxon>Coscinodiscophyceae</taxon>
        <taxon>Thalassiosirophycidae</taxon>
        <taxon>Thalassiosirales</taxon>
        <taxon>Skeletonemataceae</taxon>
        <taxon>Skeletonema</taxon>
        <taxon>Skeletonema marinoi-dohrnii complex</taxon>
    </lineage>
</organism>
<keyword evidence="2" id="KW-1185">Reference proteome</keyword>
<dbReference type="EMBL" id="JATAAI010000010">
    <property type="protein sequence ID" value="KAK1742647.1"/>
    <property type="molecule type" value="Genomic_DNA"/>
</dbReference>
<dbReference type="PANTHER" id="PTHR45661">
    <property type="entry name" value="SURFACE ANTIGEN"/>
    <property type="match status" value="1"/>
</dbReference>
<dbReference type="InterPro" id="IPR053139">
    <property type="entry name" value="Surface_bspA-like"/>
</dbReference>
<dbReference type="Proteomes" id="UP001224775">
    <property type="component" value="Unassembled WGS sequence"/>
</dbReference>
<evidence type="ECO:0000313" key="2">
    <source>
        <dbReference type="Proteomes" id="UP001224775"/>
    </source>
</evidence>
<dbReference type="SUPFAM" id="SSF52058">
    <property type="entry name" value="L domain-like"/>
    <property type="match status" value="1"/>
</dbReference>
<protein>
    <submittedName>
        <fullName evidence="1">Leucine-rich repeat domain-containing protein</fullName>
    </submittedName>
</protein>
<gene>
    <name evidence="1" type="ORF">QTG54_006244</name>
</gene>
<reference evidence="1" key="1">
    <citation type="submission" date="2023-06" db="EMBL/GenBank/DDBJ databases">
        <title>Survivors Of The Sea: Transcriptome response of Skeletonema marinoi to long-term dormancy.</title>
        <authorList>
            <person name="Pinder M.I.M."/>
            <person name="Kourtchenko O."/>
            <person name="Robertson E.K."/>
            <person name="Larsson T."/>
            <person name="Maumus F."/>
            <person name="Osuna-Cruz C.M."/>
            <person name="Vancaester E."/>
            <person name="Stenow R."/>
            <person name="Vandepoele K."/>
            <person name="Ploug H."/>
            <person name="Bruchert V."/>
            <person name="Godhe A."/>
            <person name="Topel M."/>
        </authorList>
    </citation>
    <scope>NUCLEOTIDE SEQUENCE</scope>
    <source>
        <strain evidence="1">R05AC</strain>
    </source>
</reference>
<dbReference type="InterPro" id="IPR026906">
    <property type="entry name" value="LRR_5"/>
</dbReference>
<dbReference type="Pfam" id="PF13306">
    <property type="entry name" value="LRR_5"/>
    <property type="match status" value="1"/>
</dbReference>
<evidence type="ECO:0000313" key="1">
    <source>
        <dbReference type="EMBL" id="KAK1742647.1"/>
    </source>
</evidence>
<dbReference type="AlphaFoldDB" id="A0AAD9DCR7"/>